<protein>
    <recommendedName>
        <fullName evidence="4">DUF4440 domain-containing protein</fullName>
    </recommendedName>
</protein>
<gene>
    <name evidence="2" type="ORF">FHR21_001425</name>
</gene>
<keyword evidence="3" id="KW-1185">Reference proteome</keyword>
<proteinExistence type="predicted"/>
<dbReference type="EMBL" id="JACIJH010000003">
    <property type="protein sequence ID" value="MBB5706081.1"/>
    <property type="molecule type" value="Genomic_DNA"/>
</dbReference>
<evidence type="ECO:0000313" key="2">
    <source>
        <dbReference type="EMBL" id="MBB5706081.1"/>
    </source>
</evidence>
<accession>A0A7W9ERP6</accession>
<dbReference type="RefSeq" id="WP_184096692.1">
    <property type="nucleotide sequence ID" value="NZ_JACIJH010000003.1"/>
</dbReference>
<dbReference type="AlphaFoldDB" id="A0A7W9ERP6"/>
<reference evidence="2 3" key="1">
    <citation type="submission" date="2020-08" db="EMBL/GenBank/DDBJ databases">
        <title>Genomic Encyclopedia of Type Strains, Phase IV (KMG-IV): sequencing the most valuable type-strain genomes for metagenomic binning, comparative biology and taxonomic classification.</title>
        <authorList>
            <person name="Goeker M."/>
        </authorList>
    </citation>
    <scope>NUCLEOTIDE SEQUENCE [LARGE SCALE GENOMIC DNA]</scope>
    <source>
        <strain evidence="2 3">DSM 27163</strain>
    </source>
</reference>
<organism evidence="2 3">
    <name type="scientific">Sphingopyxis panaciterrulae</name>
    <dbReference type="NCBI Taxonomy" id="462372"/>
    <lineage>
        <taxon>Bacteria</taxon>
        <taxon>Pseudomonadati</taxon>
        <taxon>Pseudomonadota</taxon>
        <taxon>Alphaproteobacteria</taxon>
        <taxon>Sphingomonadales</taxon>
        <taxon>Sphingomonadaceae</taxon>
        <taxon>Sphingopyxis</taxon>
    </lineage>
</organism>
<feature type="chain" id="PRO_5030752955" description="DUF4440 domain-containing protein" evidence="1">
    <location>
        <begin position="20"/>
        <end position="158"/>
    </location>
</feature>
<dbReference type="SUPFAM" id="SSF54427">
    <property type="entry name" value="NTF2-like"/>
    <property type="match status" value="1"/>
</dbReference>
<dbReference type="InterPro" id="IPR032710">
    <property type="entry name" value="NTF2-like_dom_sf"/>
</dbReference>
<dbReference type="Gene3D" id="3.10.450.50">
    <property type="match status" value="1"/>
</dbReference>
<keyword evidence="1" id="KW-0732">Signal</keyword>
<comment type="caution">
    <text evidence="2">The sequence shown here is derived from an EMBL/GenBank/DDBJ whole genome shotgun (WGS) entry which is preliminary data.</text>
</comment>
<evidence type="ECO:0008006" key="4">
    <source>
        <dbReference type="Google" id="ProtNLM"/>
    </source>
</evidence>
<dbReference type="Proteomes" id="UP000537161">
    <property type="component" value="Unassembled WGS sequence"/>
</dbReference>
<evidence type="ECO:0000256" key="1">
    <source>
        <dbReference type="SAM" id="SignalP"/>
    </source>
</evidence>
<sequence>MYLKTIFALALCAATPAFAQHEKHGADAEAQAVLDTVDRMFDALAAKDPSAMAAVTIADGRATAATIGADGKEKLHFSTWSEFAGRLPGIPGAPVEKLVDPHVHVEGPIAMIWSPYVFMLDGKLSHCGVNHVDLVKQNGAWRVLNITWTQRKTGCPGQ</sequence>
<name>A0A7W9ERP6_9SPHN</name>
<feature type="signal peptide" evidence="1">
    <location>
        <begin position="1"/>
        <end position="19"/>
    </location>
</feature>
<evidence type="ECO:0000313" key="3">
    <source>
        <dbReference type="Proteomes" id="UP000537161"/>
    </source>
</evidence>